<accession>A0ABV3RNV1</accession>
<evidence type="ECO:0000313" key="6">
    <source>
        <dbReference type="EMBL" id="MEW9920647.1"/>
    </source>
</evidence>
<feature type="domain" description="Cytochrome c" evidence="5">
    <location>
        <begin position="349"/>
        <end position="547"/>
    </location>
</feature>
<keyword evidence="2 4" id="KW-0479">Metal-binding</keyword>
<evidence type="ECO:0000256" key="2">
    <source>
        <dbReference type="ARBA" id="ARBA00022723"/>
    </source>
</evidence>
<evidence type="ECO:0000256" key="3">
    <source>
        <dbReference type="ARBA" id="ARBA00023004"/>
    </source>
</evidence>
<dbReference type="EMBL" id="JBFNXX010000009">
    <property type="protein sequence ID" value="MEW9920647.1"/>
    <property type="molecule type" value="Genomic_DNA"/>
</dbReference>
<sequence length="547" mass="59802">MFRSVFKALLLIVALVAAVYYGVAWYHSTSLGPGQASDDWEENDFLDLGKLEGLDSVLMNRQGIDPNNYTALMHADQGSLVLPRDIFLALKTVDGGQAFTDPANMLRYRYLPGRQTEANPDGLPIGFSRSQKLWQGEEFVGLTCSACHSGMLTYKGTGLYIIGAPTQADFQTMTEELGAALAATLQDPARLSEMAAALNTDPAKLRPRLEREDALLQARLQINASPLRYGYGRVDAVGQIYNQATSVNLGLPQNATPPVAPVSYPHIWGTGQADVAQWTGFAPNDIIGSILLRNVGEVIGVFGRVDVDPGKEAFPSSVNIEELGDLEDWVNRMEPPAWPEDIFGAIDRDVAAEGEALYNRHCKGCHKRADPYEDYKATLVSPDELGVDPLAARATLATAQTLDGSKKPKLKMLIEQTFQVVLDHPGEMVEAIIEGAVLDKFGKRGGFTYKARTLNGIWATPPYLHNGSVPTLYDLLSPPEERPKTFTLGGWEFDPERVGLAPHDGADGFIFDTSLPGNRNTGHDSRIFGTTFTPDQRLALIEYLKTF</sequence>
<dbReference type="PANTHER" id="PTHR30600">
    <property type="entry name" value="CYTOCHROME C PEROXIDASE-RELATED"/>
    <property type="match status" value="1"/>
</dbReference>
<evidence type="ECO:0000259" key="5">
    <source>
        <dbReference type="PROSITE" id="PS51007"/>
    </source>
</evidence>
<dbReference type="Proteomes" id="UP001556098">
    <property type="component" value="Unassembled WGS sequence"/>
</dbReference>
<dbReference type="Gene3D" id="1.10.760.10">
    <property type="entry name" value="Cytochrome c-like domain"/>
    <property type="match status" value="1"/>
</dbReference>
<comment type="caution">
    <text evidence="6">The sequence shown here is derived from an EMBL/GenBank/DDBJ whole genome shotgun (WGS) entry which is preliminary data.</text>
</comment>
<evidence type="ECO:0000313" key="7">
    <source>
        <dbReference type="Proteomes" id="UP001556098"/>
    </source>
</evidence>
<dbReference type="RefSeq" id="WP_367878343.1">
    <property type="nucleotide sequence ID" value="NZ_JBFNXX010000009.1"/>
</dbReference>
<keyword evidence="6" id="KW-0575">Peroxidase</keyword>
<organism evidence="6 7">
    <name type="scientific">Sulfitobacter sediminis</name>
    <dbReference type="NCBI Taxonomy" id="3234186"/>
    <lineage>
        <taxon>Bacteria</taxon>
        <taxon>Pseudomonadati</taxon>
        <taxon>Pseudomonadota</taxon>
        <taxon>Alphaproteobacteria</taxon>
        <taxon>Rhodobacterales</taxon>
        <taxon>Roseobacteraceae</taxon>
        <taxon>Sulfitobacter</taxon>
    </lineage>
</organism>
<proteinExistence type="predicted"/>
<protein>
    <submittedName>
        <fullName evidence="6">Di-heme-cytochrome C peroxidase</fullName>
    </submittedName>
</protein>
<dbReference type="PROSITE" id="PS51007">
    <property type="entry name" value="CYTC"/>
    <property type="match status" value="2"/>
</dbReference>
<dbReference type="NCBIfam" id="NF040606">
    <property type="entry name" value="CytoC_perox"/>
    <property type="match status" value="1"/>
</dbReference>
<reference evidence="6 7" key="1">
    <citation type="submission" date="2024-07" db="EMBL/GenBank/DDBJ databases">
        <title>Marimonas sp.nov., isolated from tidal-flat sediment.</title>
        <authorList>
            <person name="Jayan J.N."/>
            <person name="Lee S.S."/>
        </authorList>
    </citation>
    <scope>NUCLEOTIDE SEQUENCE [LARGE SCALE GENOMIC DNA]</scope>
    <source>
        <strain evidence="6 7">MJW-29</strain>
    </source>
</reference>
<dbReference type="InterPro" id="IPR047758">
    <property type="entry name" value="CytoC_perox"/>
</dbReference>
<keyword evidence="6" id="KW-0560">Oxidoreductase</keyword>
<dbReference type="InterPro" id="IPR051395">
    <property type="entry name" value="Cytochrome_c_Peroxidase/MauG"/>
</dbReference>
<evidence type="ECO:0000256" key="4">
    <source>
        <dbReference type="PROSITE-ProRule" id="PRU00433"/>
    </source>
</evidence>
<name>A0ABV3RNV1_9RHOB</name>
<dbReference type="InterPro" id="IPR009056">
    <property type="entry name" value="Cyt_c-like_dom"/>
</dbReference>
<keyword evidence="7" id="KW-1185">Reference proteome</keyword>
<keyword evidence="1 4" id="KW-0349">Heme</keyword>
<dbReference type="PANTHER" id="PTHR30600:SF9">
    <property type="entry name" value="BLR7738 PROTEIN"/>
    <property type="match status" value="1"/>
</dbReference>
<dbReference type="Pfam" id="PF21419">
    <property type="entry name" value="RoxA-like_Cyt-c"/>
    <property type="match status" value="1"/>
</dbReference>
<dbReference type="SUPFAM" id="SSF46626">
    <property type="entry name" value="Cytochrome c"/>
    <property type="match status" value="1"/>
</dbReference>
<dbReference type="GO" id="GO:0004601">
    <property type="term" value="F:peroxidase activity"/>
    <property type="evidence" value="ECO:0007669"/>
    <property type="project" value="UniProtKB-KW"/>
</dbReference>
<dbReference type="InterPro" id="IPR036909">
    <property type="entry name" value="Cyt_c-like_dom_sf"/>
</dbReference>
<gene>
    <name evidence="6" type="ORF">AB2B41_13605</name>
</gene>
<evidence type="ECO:0000256" key="1">
    <source>
        <dbReference type="ARBA" id="ARBA00022617"/>
    </source>
</evidence>
<keyword evidence="3 4" id="KW-0408">Iron</keyword>
<feature type="domain" description="Cytochrome c" evidence="5">
    <location>
        <begin position="131"/>
        <end position="334"/>
    </location>
</feature>